<feature type="non-terminal residue" evidence="1">
    <location>
        <position position="1"/>
    </location>
</feature>
<comment type="caution">
    <text evidence="1">The sequence shown here is derived from an EMBL/GenBank/DDBJ whole genome shotgun (WGS) entry which is preliminary data.</text>
</comment>
<evidence type="ECO:0000313" key="1">
    <source>
        <dbReference type="EMBL" id="NJW55777.1"/>
    </source>
</evidence>
<gene>
    <name evidence="1" type="ORF">HC175_22955</name>
</gene>
<protein>
    <submittedName>
        <fullName evidence="1">Uncharacterized protein</fullName>
    </submittedName>
</protein>
<dbReference type="EMBL" id="JAAVJR010001535">
    <property type="protein sequence ID" value="NJW55777.1"/>
    <property type="molecule type" value="Genomic_DNA"/>
</dbReference>
<keyword evidence="2" id="KW-1185">Reference proteome</keyword>
<accession>A0ABX1D6S3</accession>
<sequence>DEDTFSDVETLTNFYLVLLDPGVPTTGTFDPTPAELLVMYADDEDGLGVFTTTYTLTEGECSDSVELTVSIVAPEAANAGTVADFEVCTSQTTLDLYA</sequence>
<evidence type="ECO:0000313" key="2">
    <source>
        <dbReference type="Proteomes" id="UP000703674"/>
    </source>
</evidence>
<dbReference type="Proteomes" id="UP000703674">
    <property type="component" value="Unassembled WGS sequence"/>
</dbReference>
<proteinExistence type="predicted"/>
<organism evidence="1 2">
    <name type="scientific">Salinimicrobium oceani</name>
    <dbReference type="NCBI Taxonomy" id="2722702"/>
    <lineage>
        <taxon>Bacteria</taxon>
        <taxon>Pseudomonadati</taxon>
        <taxon>Bacteroidota</taxon>
        <taxon>Flavobacteriia</taxon>
        <taxon>Flavobacteriales</taxon>
        <taxon>Flavobacteriaceae</taxon>
        <taxon>Salinimicrobium</taxon>
    </lineage>
</organism>
<name>A0ABX1D6S3_9FLAO</name>
<feature type="non-terminal residue" evidence="1">
    <location>
        <position position="98"/>
    </location>
</feature>
<dbReference type="RefSeq" id="WP_168140074.1">
    <property type="nucleotide sequence ID" value="NZ_JAAVJR010001535.1"/>
</dbReference>
<reference evidence="1 2" key="1">
    <citation type="submission" date="2020-03" db="EMBL/GenBank/DDBJ databases">
        <title>Salinimicrobium sp. nov, isolated from SCS.</title>
        <authorList>
            <person name="Cao W.R."/>
        </authorList>
    </citation>
    <scope>NUCLEOTIDE SEQUENCE [LARGE SCALE GENOMIC DNA]</scope>
    <source>
        <strain evidence="2">J15B91</strain>
    </source>
</reference>